<dbReference type="GO" id="GO:0046872">
    <property type="term" value="F:metal ion binding"/>
    <property type="evidence" value="ECO:0007669"/>
    <property type="project" value="UniProtKB-KW"/>
</dbReference>
<dbReference type="GO" id="GO:0051539">
    <property type="term" value="F:4 iron, 4 sulfur cluster binding"/>
    <property type="evidence" value="ECO:0007669"/>
    <property type="project" value="UniProtKB-KW"/>
</dbReference>
<evidence type="ECO:0000256" key="12">
    <source>
        <dbReference type="ARBA" id="ARBA00023012"/>
    </source>
</evidence>
<gene>
    <name evidence="21" type="ORF">GBA63_21160</name>
</gene>
<evidence type="ECO:0000256" key="1">
    <source>
        <dbReference type="ARBA" id="ARBA00000085"/>
    </source>
</evidence>
<dbReference type="PROSITE" id="PS50113">
    <property type="entry name" value="PAC"/>
    <property type="match status" value="1"/>
</dbReference>
<dbReference type="GO" id="GO:0000155">
    <property type="term" value="F:phosphorelay sensor kinase activity"/>
    <property type="evidence" value="ECO:0007669"/>
    <property type="project" value="InterPro"/>
</dbReference>
<dbReference type="EC" id="2.7.13.3" evidence="4"/>
<dbReference type="PROSITE" id="PS50112">
    <property type="entry name" value="PAS"/>
    <property type="match status" value="1"/>
</dbReference>
<feature type="modified residue" description="4-aspartylphosphate" evidence="16">
    <location>
        <position position="57"/>
    </location>
</feature>
<evidence type="ECO:0000259" key="20">
    <source>
        <dbReference type="PROSITE" id="PS50113"/>
    </source>
</evidence>
<dbReference type="NCBIfam" id="TIGR00229">
    <property type="entry name" value="sensory_box"/>
    <property type="match status" value="1"/>
</dbReference>
<dbReference type="SUPFAM" id="SSF55874">
    <property type="entry name" value="ATPase domain of HSP90 chaperone/DNA topoisomerase II/histidine kinase"/>
    <property type="match status" value="1"/>
</dbReference>
<protein>
    <recommendedName>
        <fullName evidence="5">Oxygen sensor histidine kinase NreB</fullName>
        <ecNumber evidence="4">2.7.13.3</ecNumber>
    </recommendedName>
    <alternativeName>
        <fullName evidence="15">Nitrogen regulation protein B</fullName>
    </alternativeName>
</protein>
<evidence type="ECO:0000256" key="4">
    <source>
        <dbReference type="ARBA" id="ARBA00012438"/>
    </source>
</evidence>
<evidence type="ECO:0000256" key="5">
    <source>
        <dbReference type="ARBA" id="ARBA00017322"/>
    </source>
</evidence>
<sequence>MGVPLRVLLVEDSEDDALLLLRELRRGGYEPVSRRVETAGGMEAALEEEAWDLVISDHSMPAFNSLAALELVRGKGFVDLPFIIVSGRIGEDAAVSAMKAGVHDYIMKDNLTRLNSAIERELGDAEVRRQRRQAEENYRSIFENAVEGIFQTTAEGKFLTANPALARMYGYDSPEDLLGKVSSIGDQLYAEPGRREEFGRLIQRDGFVQDFEMKISRGDGKVAWTSVNARAVRDAEGSVVFYEGFAKDTTEQKRAEEALGEIREAERRRIARELHDVVLQDLTYALQSLRIASRMPEGADREAETARQVEALERSVAGIRDAIYDLRLEGAGEQTLMRSLESLVELNRQMAPACSFQLSAAGDFPATLRGPLAAEVARVVQEALANVRRHAAASRVTVSLGRELVEVRDDGRGFGSETPAGMGLTGMRERAQSLGGELEVEAEPGRGTLVRLRIPPGLLDGDEGRNGKA</sequence>
<dbReference type="Pfam" id="PF00072">
    <property type="entry name" value="Response_reg"/>
    <property type="match status" value="1"/>
</dbReference>
<dbReference type="InterPro" id="IPR001789">
    <property type="entry name" value="Sig_transdc_resp-reg_receiver"/>
</dbReference>
<dbReference type="Gene3D" id="1.20.5.1930">
    <property type="match status" value="1"/>
</dbReference>
<evidence type="ECO:0000256" key="8">
    <source>
        <dbReference type="ARBA" id="ARBA00022679"/>
    </source>
</evidence>
<name>A0A6G8QEP3_9ACTN</name>
<dbReference type="KEGG" id="rub:GBA63_21160"/>
<keyword evidence="8" id="KW-0808">Transferase</keyword>
<dbReference type="GO" id="GO:0005737">
    <property type="term" value="C:cytoplasm"/>
    <property type="evidence" value="ECO:0007669"/>
    <property type="project" value="UniProtKB-SubCell"/>
</dbReference>
<dbReference type="AlphaFoldDB" id="A0A6G8QEP3"/>
<evidence type="ECO:0000259" key="19">
    <source>
        <dbReference type="PROSITE" id="PS50112"/>
    </source>
</evidence>
<feature type="domain" description="PAC" evidence="20">
    <location>
        <begin position="209"/>
        <end position="261"/>
    </location>
</feature>
<dbReference type="PANTHER" id="PTHR24421">
    <property type="entry name" value="NITRATE/NITRITE SENSOR PROTEIN NARX-RELATED"/>
    <property type="match status" value="1"/>
</dbReference>
<dbReference type="CDD" id="cd00156">
    <property type="entry name" value="REC"/>
    <property type="match status" value="1"/>
</dbReference>
<evidence type="ECO:0000313" key="22">
    <source>
        <dbReference type="Proteomes" id="UP000501452"/>
    </source>
</evidence>
<reference evidence="21 22" key="1">
    <citation type="submission" date="2019-10" db="EMBL/GenBank/DDBJ databases">
        <title>Rubrobacter sp nov SCSIO 52090 isolated from a deep-sea sediment in the South China Sea.</title>
        <authorList>
            <person name="Chen R.W."/>
        </authorList>
    </citation>
    <scope>NUCLEOTIDE SEQUENCE [LARGE SCALE GENOMIC DNA]</scope>
    <source>
        <strain evidence="21 22">SCSIO 52909</strain>
    </source>
</reference>
<feature type="domain" description="PAS" evidence="19">
    <location>
        <begin position="134"/>
        <end position="175"/>
    </location>
</feature>
<dbReference type="Pfam" id="PF13426">
    <property type="entry name" value="PAS_9"/>
    <property type="match status" value="1"/>
</dbReference>
<proteinExistence type="predicted"/>
<feature type="domain" description="Histidine kinase" evidence="17">
    <location>
        <begin position="277"/>
        <end position="458"/>
    </location>
</feature>
<comment type="catalytic activity">
    <reaction evidence="1">
        <text>ATP + protein L-histidine = ADP + protein N-phospho-L-histidine.</text>
        <dbReference type="EC" id="2.7.13.3"/>
    </reaction>
</comment>
<keyword evidence="13" id="KW-0411">Iron-sulfur</keyword>
<dbReference type="CDD" id="cd00130">
    <property type="entry name" value="PAS"/>
    <property type="match status" value="1"/>
</dbReference>
<dbReference type="Proteomes" id="UP000501452">
    <property type="component" value="Chromosome"/>
</dbReference>
<evidence type="ECO:0000313" key="21">
    <source>
        <dbReference type="EMBL" id="QIN84871.1"/>
    </source>
</evidence>
<dbReference type="InterPro" id="IPR011006">
    <property type="entry name" value="CheY-like_superfamily"/>
</dbReference>
<dbReference type="EMBL" id="CP045119">
    <property type="protein sequence ID" value="QIN84871.1"/>
    <property type="molecule type" value="Genomic_DNA"/>
</dbReference>
<dbReference type="Pfam" id="PF02518">
    <property type="entry name" value="HATPase_c"/>
    <property type="match status" value="1"/>
</dbReference>
<dbReference type="InterPro" id="IPR050482">
    <property type="entry name" value="Sensor_HK_TwoCompSys"/>
</dbReference>
<dbReference type="GO" id="GO:0046983">
    <property type="term" value="F:protein dimerization activity"/>
    <property type="evidence" value="ECO:0007669"/>
    <property type="project" value="InterPro"/>
</dbReference>
<keyword evidence="12" id="KW-0902">Two-component regulatory system</keyword>
<dbReference type="InterPro" id="IPR004358">
    <property type="entry name" value="Sig_transdc_His_kin-like_C"/>
</dbReference>
<dbReference type="PROSITE" id="PS50110">
    <property type="entry name" value="RESPONSE_REGULATORY"/>
    <property type="match status" value="1"/>
</dbReference>
<evidence type="ECO:0000256" key="6">
    <source>
        <dbReference type="ARBA" id="ARBA00022485"/>
    </source>
</evidence>
<evidence type="ECO:0000256" key="15">
    <source>
        <dbReference type="ARBA" id="ARBA00030800"/>
    </source>
</evidence>
<dbReference type="SMART" id="SM00091">
    <property type="entry name" value="PAS"/>
    <property type="match status" value="1"/>
</dbReference>
<evidence type="ECO:0000256" key="10">
    <source>
        <dbReference type="ARBA" id="ARBA00022777"/>
    </source>
</evidence>
<dbReference type="PROSITE" id="PS50109">
    <property type="entry name" value="HIS_KIN"/>
    <property type="match status" value="1"/>
</dbReference>
<evidence type="ECO:0000256" key="2">
    <source>
        <dbReference type="ARBA" id="ARBA00001966"/>
    </source>
</evidence>
<dbReference type="Gene3D" id="3.40.50.2300">
    <property type="match status" value="1"/>
</dbReference>
<dbReference type="InterPro" id="IPR000014">
    <property type="entry name" value="PAS"/>
</dbReference>
<dbReference type="Pfam" id="PF07730">
    <property type="entry name" value="HisKA_3"/>
    <property type="match status" value="1"/>
</dbReference>
<dbReference type="InterPro" id="IPR035965">
    <property type="entry name" value="PAS-like_dom_sf"/>
</dbReference>
<dbReference type="InterPro" id="IPR011712">
    <property type="entry name" value="Sig_transdc_His_kin_sub3_dim/P"/>
</dbReference>
<comment type="function">
    <text evidence="14">Member of the two-component regulatory system NreB/NreC involved in the control of dissimilatory nitrate/nitrite reduction in response to oxygen. NreB functions as a direct oxygen sensor histidine kinase which is autophosphorylated, in the absence of oxygen, probably at the conserved histidine residue, and transfers its phosphate group probably to a conserved aspartate residue of NreC. NreB/NreC activates the expression of the nitrate (narGHJI) and nitrite (nir) reductase operons, as well as the putative nitrate transporter gene narT.</text>
</comment>
<dbReference type="InterPro" id="IPR003594">
    <property type="entry name" value="HATPase_dom"/>
</dbReference>
<comment type="cofactor">
    <cofactor evidence="2">
        <name>[4Fe-4S] cluster</name>
        <dbReference type="ChEBI" id="CHEBI:49883"/>
    </cofactor>
</comment>
<keyword evidence="16" id="KW-0597">Phosphoprotein</keyword>
<evidence type="ECO:0000259" key="18">
    <source>
        <dbReference type="PROSITE" id="PS50110"/>
    </source>
</evidence>
<dbReference type="PRINTS" id="PR00344">
    <property type="entry name" value="BCTRLSENSOR"/>
</dbReference>
<evidence type="ECO:0000256" key="14">
    <source>
        <dbReference type="ARBA" id="ARBA00024827"/>
    </source>
</evidence>
<accession>A0A6G8QEP3</accession>
<evidence type="ECO:0000256" key="11">
    <source>
        <dbReference type="ARBA" id="ARBA00023004"/>
    </source>
</evidence>
<dbReference type="GO" id="GO:0016020">
    <property type="term" value="C:membrane"/>
    <property type="evidence" value="ECO:0007669"/>
    <property type="project" value="InterPro"/>
</dbReference>
<evidence type="ECO:0000256" key="9">
    <source>
        <dbReference type="ARBA" id="ARBA00022723"/>
    </source>
</evidence>
<dbReference type="InterPro" id="IPR036890">
    <property type="entry name" value="HATPase_C_sf"/>
</dbReference>
<keyword evidence="22" id="KW-1185">Reference proteome</keyword>
<dbReference type="Gene3D" id="3.30.565.10">
    <property type="entry name" value="Histidine kinase-like ATPase, C-terminal domain"/>
    <property type="match status" value="1"/>
</dbReference>
<dbReference type="SUPFAM" id="SSF55785">
    <property type="entry name" value="PYP-like sensor domain (PAS domain)"/>
    <property type="match status" value="1"/>
</dbReference>
<evidence type="ECO:0000256" key="13">
    <source>
        <dbReference type="ARBA" id="ARBA00023014"/>
    </source>
</evidence>
<dbReference type="Gene3D" id="3.30.450.20">
    <property type="entry name" value="PAS domain"/>
    <property type="match status" value="1"/>
</dbReference>
<dbReference type="SUPFAM" id="SSF52172">
    <property type="entry name" value="CheY-like"/>
    <property type="match status" value="1"/>
</dbReference>
<evidence type="ECO:0000256" key="16">
    <source>
        <dbReference type="PROSITE-ProRule" id="PRU00169"/>
    </source>
</evidence>
<dbReference type="SMART" id="SM00448">
    <property type="entry name" value="REC"/>
    <property type="match status" value="1"/>
</dbReference>
<comment type="subcellular location">
    <subcellularLocation>
        <location evidence="3">Cytoplasm</location>
    </subcellularLocation>
</comment>
<feature type="domain" description="Response regulatory" evidence="18">
    <location>
        <begin position="6"/>
        <end position="123"/>
    </location>
</feature>
<keyword evidence="7" id="KW-0963">Cytoplasm</keyword>
<keyword evidence="10" id="KW-0418">Kinase</keyword>
<keyword evidence="9" id="KW-0479">Metal-binding</keyword>
<dbReference type="SMART" id="SM00387">
    <property type="entry name" value="HATPase_c"/>
    <property type="match status" value="1"/>
</dbReference>
<dbReference type="InterPro" id="IPR005467">
    <property type="entry name" value="His_kinase_dom"/>
</dbReference>
<dbReference type="InterPro" id="IPR000700">
    <property type="entry name" value="PAS-assoc_C"/>
</dbReference>
<evidence type="ECO:0000256" key="7">
    <source>
        <dbReference type="ARBA" id="ARBA00022490"/>
    </source>
</evidence>
<dbReference type="RefSeq" id="WP_166179489.1">
    <property type="nucleotide sequence ID" value="NZ_CP045119.1"/>
</dbReference>
<keyword evidence="6" id="KW-0004">4Fe-4S</keyword>
<organism evidence="21 22">
    <name type="scientific">Rubrobacter tropicus</name>
    <dbReference type="NCBI Taxonomy" id="2653851"/>
    <lineage>
        <taxon>Bacteria</taxon>
        <taxon>Bacillati</taxon>
        <taxon>Actinomycetota</taxon>
        <taxon>Rubrobacteria</taxon>
        <taxon>Rubrobacterales</taxon>
        <taxon>Rubrobacteraceae</taxon>
        <taxon>Rubrobacter</taxon>
    </lineage>
</organism>
<evidence type="ECO:0000256" key="3">
    <source>
        <dbReference type="ARBA" id="ARBA00004496"/>
    </source>
</evidence>
<keyword evidence="11" id="KW-0408">Iron</keyword>
<dbReference type="CDD" id="cd16917">
    <property type="entry name" value="HATPase_UhpB-NarQ-NarX-like"/>
    <property type="match status" value="1"/>
</dbReference>
<evidence type="ECO:0000259" key="17">
    <source>
        <dbReference type="PROSITE" id="PS50109"/>
    </source>
</evidence>